<comment type="caution">
    <text evidence="3">The sequence shown here is derived from an EMBL/GenBank/DDBJ whole genome shotgun (WGS) entry which is preliminary data.</text>
</comment>
<dbReference type="EMBL" id="QJVJ01000018">
    <property type="protein sequence ID" value="PYI50550.1"/>
    <property type="molecule type" value="Genomic_DNA"/>
</dbReference>
<evidence type="ECO:0000256" key="1">
    <source>
        <dbReference type="SAM" id="MobiDB-lite"/>
    </source>
</evidence>
<dbReference type="InterPro" id="IPR024535">
    <property type="entry name" value="RHGA/B-epi-like_pectate_lyase"/>
</dbReference>
<dbReference type="AlphaFoldDB" id="A0A2V5K9P7"/>
<reference evidence="3 4" key="1">
    <citation type="submission" date="2018-05" db="EMBL/GenBank/DDBJ databases">
        <title>Paenibacillus flagellatus sp. nov., isolated from selenium mineral soil.</title>
        <authorList>
            <person name="Dai X."/>
        </authorList>
    </citation>
    <scope>NUCLEOTIDE SEQUENCE [LARGE SCALE GENOMIC DNA]</scope>
    <source>
        <strain evidence="3 4">DXL2</strain>
    </source>
</reference>
<dbReference type="Pfam" id="PF12708">
    <property type="entry name" value="Pect-lyase_RHGA_epim"/>
    <property type="match status" value="1"/>
</dbReference>
<gene>
    <name evidence="3" type="ORF">DLM86_29045</name>
</gene>
<sequence length="774" mass="82263">MDERTTPPGHREEETPAPPEGKLSRRKLLASIGMAGAAVLVGSTIGAADGGGAASVIEAVYGTGKKPKPKDWMELDFCIASTVAGLRAETDPNADYLYYVADPGQEGFFRYDPADASTPDNTGTVLVSAAGARFKRIVDSGHFSVKWFGAKGDGTTDDMQAIQQAINAASAAGGGTVFFPSGTYIVSPYLNKWITLRSNVNLLGEGVSSVIKVKDNAGDYFTIFYGSSSAPLKNVRISKLRFDQNPQNNTTCYIDLARKDTVYFYQFCIISYRYENVCIDNVQFDPTCGVNTVSLNSDTGKLAQITDCCFNFVMARGNGTYDNSAVYLNGRNHIVTNCTFYAGPGQKARGAIETHMGQSVVSNNVMDGYYTGVNLQAGNAADDRCDMTVTGNTISNANQGIQIGPWGAHPVKNVTVTGNTISLTNTAHRRNLTVGISSASWTTEKTFFENMTISNNTIVFQEELSLRTSDPLSFACGINFTHDSSLSNVVISNNVIKNAPMTGIFVGSLKNLGTVTDVQITGNVIVNAGHYPTPVESYRGAIILRSAVTGALISGNLISDTYDSAKGVHSIRVSDSDGTFADVAVRDNLIRAKQGGLWLLLSPTVETDPVRNYVKFSPVYPPVSGTYNQGDVVWVTGEGAADGKTPAGYRVTASGTAGTLTGVQAKATGAVGKTVLTVNDASALRVGQWIRIAAGNQVRRIVRISGNEVRINAALTADVSTPSAVGFASPEWKPFGRLGDLGAVQDTTGATLTALEEEVNRLKQALRDFGVFSA</sequence>
<accession>A0A2V5K9P7</accession>
<dbReference type="InterPro" id="IPR006311">
    <property type="entry name" value="TAT_signal"/>
</dbReference>
<feature type="region of interest" description="Disordered" evidence="1">
    <location>
        <begin position="1"/>
        <end position="23"/>
    </location>
</feature>
<feature type="compositionally biased region" description="Basic and acidic residues" evidence="1">
    <location>
        <begin position="1"/>
        <end position="14"/>
    </location>
</feature>
<evidence type="ECO:0000313" key="4">
    <source>
        <dbReference type="Proteomes" id="UP000247476"/>
    </source>
</evidence>
<dbReference type="Proteomes" id="UP000247476">
    <property type="component" value="Unassembled WGS sequence"/>
</dbReference>
<evidence type="ECO:0000259" key="2">
    <source>
        <dbReference type="Pfam" id="PF12708"/>
    </source>
</evidence>
<dbReference type="Gene3D" id="2.160.20.10">
    <property type="entry name" value="Single-stranded right-handed beta-helix, Pectin lyase-like"/>
    <property type="match status" value="2"/>
</dbReference>
<evidence type="ECO:0000313" key="3">
    <source>
        <dbReference type="EMBL" id="PYI50550.1"/>
    </source>
</evidence>
<keyword evidence="4" id="KW-1185">Reference proteome</keyword>
<protein>
    <recommendedName>
        <fullName evidence="2">Rhamnogalacturonase A/B/Epimerase-like pectate lyase domain-containing protein</fullName>
    </recommendedName>
</protein>
<name>A0A2V5K9P7_9BACL</name>
<organism evidence="3 4">
    <name type="scientific">Paenibacillus flagellatus</name>
    <dbReference type="NCBI Taxonomy" id="2211139"/>
    <lineage>
        <taxon>Bacteria</taxon>
        <taxon>Bacillati</taxon>
        <taxon>Bacillota</taxon>
        <taxon>Bacilli</taxon>
        <taxon>Bacillales</taxon>
        <taxon>Paenibacillaceae</taxon>
        <taxon>Paenibacillus</taxon>
    </lineage>
</organism>
<dbReference type="InterPro" id="IPR006626">
    <property type="entry name" value="PbH1"/>
</dbReference>
<dbReference type="SUPFAM" id="SSF51126">
    <property type="entry name" value="Pectin lyase-like"/>
    <property type="match status" value="2"/>
</dbReference>
<dbReference type="SMART" id="SM00710">
    <property type="entry name" value="PbH1"/>
    <property type="match status" value="6"/>
</dbReference>
<dbReference type="InterPro" id="IPR012334">
    <property type="entry name" value="Pectin_lyas_fold"/>
</dbReference>
<dbReference type="InterPro" id="IPR011050">
    <property type="entry name" value="Pectin_lyase_fold/virulence"/>
</dbReference>
<proteinExistence type="predicted"/>
<feature type="domain" description="Rhamnogalacturonase A/B/Epimerase-like pectate lyase" evidence="2">
    <location>
        <begin position="143"/>
        <end position="377"/>
    </location>
</feature>
<dbReference type="PROSITE" id="PS51318">
    <property type="entry name" value="TAT"/>
    <property type="match status" value="1"/>
</dbReference>
<dbReference type="OrthoDB" id="6502305at2"/>
<dbReference type="RefSeq" id="WP_110843565.1">
    <property type="nucleotide sequence ID" value="NZ_QJVJ01000018.1"/>
</dbReference>